<evidence type="ECO:0000313" key="2">
    <source>
        <dbReference type="Proteomes" id="UP000317318"/>
    </source>
</evidence>
<sequence length="215" mass="23348">MLLRDRRGRLWSHRLDVAAAVRMRDLAGVDVMQLGLTQSLPGSRAALVDAAYALLLPEAQRHSVSDREFGRLLRGRLWGWTVSPSDLADELLAELAAFFASPKLSPGEPKGDVERELTAADLWGDIYALAGLVGVDPGPLTYGELVALADSRRKHDWARTAELMALTFNLQVDREHRKPAAAFDPTGGLGAESTGSIEITADNLFDVAAIFCRGQ</sequence>
<dbReference type="AlphaFoldDB" id="A0A517R753"/>
<accession>A0A517R753</accession>
<gene>
    <name evidence="1" type="ORF">Pan189_41330</name>
</gene>
<dbReference type="KEGG" id="svp:Pan189_41330"/>
<dbReference type="EMBL" id="CP036268">
    <property type="protein sequence ID" value="QDT39724.1"/>
    <property type="molecule type" value="Genomic_DNA"/>
</dbReference>
<organism evidence="1 2">
    <name type="scientific">Stratiformator vulcanicus</name>
    <dbReference type="NCBI Taxonomy" id="2527980"/>
    <lineage>
        <taxon>Bacteria</taxon>
        <taxon>Pseudomonadati</taxon>
        <taxon>Planctomycetota</taxon>
        <taxon>Planctomycetia</taxon>
        <taxon>Planctomycetales</taxon>
        <taxon>Planctomycetaceae</taxon>
        <taxon>Stratiformator</taxon>
    </lineage>
</organism>
<name>A0A517R753_9PLAN</name>
<dbReference type="Proteomes" id="UP000317318">
    <property type="component" value="Chromosome"/>
</dbReference>
<protein>
    <submittedName>
        <fullName evidence="1">Uncharacterized protein</fullName>
    </submittedName>
</protein>
<reference evidence="1 2" key="1">
    <citation type="submission" date="2019-02" db="EMBL/GenBank/DDBJ databases">
        <title>Deep-cultivation of Planctomycetes and their phenomic and genomic characterization uncovers novel biology.</title>
        <authorList>
            <person name="Wiegand S."/>
            <person name="Jogler M."/>
            <person name="Boedeker C."/>
            <person name="Pinto D."/>
            <person name="Vollmers J."/>
            <person name="Rivas-Marin E."/>
            <person name="Kohn T."/>
            <person name="Peeters S.H."/>
            <person name="Heuer A."/>
            <person name="Rast P."/>
            <person name="Oberbeckmann S."/>
            <person name="Bunk B."/>
            <person name="Jeske O."/>
            <person name="Meyerdierks A."/>
            <person name="Storesund J.E."/>
            <person name="Kallscheuer N."/>
            <person name="Luecker S."/>
            <person name="Lage O.M."/>
            <person name="Pohl T."/>
            <person name="Merkel B.J."/>
            <person name="Hornburger P."/>
            <person name="Mueller R.-W."/>
            <person name="Bruemmer F."/>
            <person name="Labrenz M."/>
            <person name="Spormann A.M."/>
            <person name="Op den Camp H."/>
            <person name="Overmann J."/>
            <person name="Amann R."/>
            <person name="Jetten M.S.M."/>
            <person name="Mascher T."/>
            <person name="Medema M.H."/>
            <person name="Devos D.P."/>
            <person name="Kaster A.-K."/>
            <person name="Ovreas L."/>
            <person name="Rohde M."/>
            <person name="Galperin M.Y."/>
            <person name="Jogler C."/>
        </authorList>
    </citation>
    <scope>NUCLEOTIDE SEQUENCE [LARGE SCALE GENOMIC DNA]</scope>
    <source>
        <strain evidence="1 2">Pan189</strain>
    </source>
</reference>
<proteinExistence type="predicted"/>
<keyword evidence="2" id="KW-1185">Reference proteome</keyword>
<evidence type="ECO:0000313" key="1">
    <source>
        <dbReference type="EMBL" id="QDT39724.1"/>
    </source>
</evidence>
<dbReference type="RefSeq" id="WP_145365847.1">
    <property type="nucleotide sequence ID" value="NZ_CP036268.1"/>
</dbReference>